<keyword evidence="7" id="KW-1185">Reference proteome</keyword>
<dbReference type="OrthoDB" id="9803735at2"/>
<dbReference type="GO" id="GO:0003700">
    <property type="term" value="F:DNA-binding transcription factor activity"/>
    <property type="evidence" value="ECO:0007669"/>
    <property type="project" value="InterPro"/>
</dbReference>
<dbReference type="InterPro" id="IPR036388">
    <property type="entry name" value="WH-like_DNA-bd_sf"/>
</dbReference>
<dbReference type="GO" id="GO:0032993">
    <property type="term" value="C:protein-DNA complex"/>
    <property type="evidence" value="ECO:0007669"/>
    <property type="project" value="TreeGrafter"/>
</dbReference>
<gene>
    <name evidence="6" type="ORF">FPL22_01365</name>
</gene>
<dbReference type="InterPro" id="IPR005119">
    <property type="entry name" value="LysR_subst-bd"/>
</dbReference>
<dbReference type="PANTHER" id="PTHR30346:SF28">
    <property type="entry name" value="HTH-TYPE TRANSCRIPTIONAL REGULATOR CYNR"/>
    <property type="match status" value="1"/>
</dbReference>
<feature type="domain" description="HTH lysR-type" evidence="5">
    <location>
        <begin position="9"/>
        <end position="66"/>
    </location>
</feature>
<keyword evidence="4" id="KW-0804">Transcription</keyword>
<dbReference type="GO" id="GO:0003677">
    <property type="term" value="F:DNA binding"/>
    <property type="evidence" value="ECO:0007669"/>
    <property type="project" value="UniProtKB-KW"/>
</dbReference>
<dbReference type="EMBL" id="VMBG01000001">
    <property type="protein sequence ID" value="TSJ77988.1"/>
    <property type="molecule type" value="Genomic_DNA"/>
</dbReference>
<dbReference type="SUPFAM" id="SSF46785">
    <property type="entry name" value="Winged helix' DNA-binding domain"/>
    <property type="match status" value="1"/>
</dbReference>
<dbReference type="CDD" id="cd08414">
    <property type="entry name" value="PBP2_LTTR_aromatics_like"/>
    <property type="match status" value="1"/>
</dbReference>
<dbReference type="PRINTS" id="PR00039">
    <property type="entry name" value="HTHLYSR"/>
</dbReference>
<dbReference type="SUPFAM" id="SSF53850">
    <property type="entry name" value="Periplasmic binding protein-like II"/>
    <property type="match status" value="1"/>
</dbReference>
<dbReference type="Gene3D" id="1.10.10.10">
    <property type="entry name" value="Winged helix-like DNA-binding domain superfamily/Winged helix DNA-binding domain"/>
    <property type="match status" value="1"/>
</dbReference>
<dbReference type="Proteomes" id="UP000315648">
    <property type="component" value="Unassembled WGS sequence"/>
</dbReference>
<dbReference type="InterPro" id="IPR000847">
    <property type="entry name" value="LysR_HTH_N"/>
</dbReference>
<accession>A0A556QMW5</accession>
<reference evidence="6 7" key="1">
    <citation type="submission" date="2019-07" db="EMBL/GenBank/DDBJ databases">
        <title>Description of 53C-WASEF.</title>
        <authorList>
            <person name="Pitt A."/>
            <person name="Hahn M.W."/>
        </authorList>
    </citation>
    <scope>NUCLEOTIDE SEQUENCE [LARGE SCALE GENOMIC DNA]</scope>
    <source>
        <strain evidence="6 7">53C-WASEF</strain>
    </source>
</reference>
<dbReference type="Pfam" id="PF00126">
    <property type="entry name" value="HTH_1"/>
    <property type="match status" value="1"/>
</dbReference>
<dbReference type="AlphaFoldDB" id="A0A556QMW5"/>
<dbReference type="PANTHER" id="PTHR30346">
    <property type="entry name" value="TRANSCRIPTIONAL DUAL REGULATOR HCAR-RELATED"/>
    <property type="match status" value="1"/>
</dbReference>
<evidence type="ECO:0000256" key="2">
    <source>
        <dbReference type="ARBA" id="ARBA00023015"/>
    </source>
</evidence>
<comment type="similarity">
    <text evidence="1">Belongs to the LysR transcriptional regulatory family.</text>
</comment>
<proteinExistence type="inferred from homology"/>
<sequence>MPREYQFNYELRHLVYFREVARQLHFRKAAETLSIAQPALSRQIGQLEIALGTPLFSRSRRRVELTAAGKALAERVEPVLRSLSKIPSELQALAEGGSGHIKVGFTGLAMATVLPAILREFHKKFPGIRLELNESPTSTQLIALQAGELACGFFHPEATPTPGLKTKLLLREKNGILLPSDHALSAKPSLQLRDLAATPFVLFPRAYNPGFYDRILAAFARAGVTPRIAEEVWPRANGVGFVRAGIGATFMCPSEAKQLPPEVVFRPLDGPGPESRLVIGWRSAAALDPALAAFLSIAAGAISGEP</sequence>
<keyword evidence="2" id="KW-0805">Transcription regulation</keyword>
<dbReference type="FunFam" id="1.10.10.10:FF:000001">
    <property type="entry name" value="LysR family transcriptional regulator"/>
    <property type="match status" value="1"/>
</dbReference>
<comment type="caution">
    <text evidence="6">The sequence shown here is derived from an EMBL/GenBank/DDBJ whole genome shotgun (WGS) entry which is preliminary data.</text>
</comment>
<name>A0A556QMW5_9BACT</name>
<evidence type="ECO:0000256" key="1">
    <source>
        <dbReference type="ARBA" id="ARBA00009437"/>
    </source>
</evidence>
<keyword evidence="3" id="KW-0238">DNA-binding</keyword>
<organism evidence="6 7">
    <name type="scientific">Rariglobus hedericola</name>
    <dbReference type="NCBI Taxonomy" id="2597822"/>
    <lineage>
        <taxon>Bacteria</taxon>
        <taxon>Pseudomonadati</taxon>
        <taxon>Verrucomicrobiota</taxon>
        <taxon>Opitutia</taxon>
        <taxon>Opitutales</taxon>
        <taxon>Opitutaceae</taxon>
        <taxon>Rariglobus</taxon>
    </lineage>
</organism>
<evidence type="ECO:0000259" key="5">
    <source>
        <dbReference type="PROSITE" id="PS50931"/>
    </source>
</evidence>
<dbReference type="Gene3D" id="3.40.190.10">
    <property type="entry name" value="Periplasmic binding protein-like II"/>
    <property type="match status" value="2"/>
</dbReference>
<dbReference type="Pfam" id="PF03466">
    <property type="entry name" value="LysR_substrate"/>
    <property type="match status" value="1"/>
</dbReference>
<dbReference type="RefSeq" id="WP_144228329.1">
    <property type="nucleotide sequence ID" value="NZ_CBCRVV010000001.1"/>
</dbReference>
<evidence type="ECO:0000313" key="7">
    <source>
        <dbReference type="Proteomes" id="UP000315648"/>
    </source>
</evidence>
<dbReference type="InterPro" id="IPR036390">
    <property type="entry name" value="WH_DNA-bd_sf"/>
</dbReference>
<evidence type="ECO:0000313" key="6">
    <source>
        <dbReference type="EMBL" id="TSJ77988.1"/>
    </source>
</evidence>
<dbReference type="PROSITE" id="PS50931">
    <property type="entry name" value="HTH_LYSR"/>
    <property type="match status" value="1"/>
</dbReference>
<evidence type="ECO:0000256" key="4">
    <source>
        <dbReference type="ARBA" id="ARBA00023163"/>
    </source>
</evidence>
<evidence type="ECO:0000256" key="3">
    <source>
        <dbReference type="ARBA" id="ARBA00023125"/>
    </source>
</evidence>
<protein>
    <submittedName>
        <fullName evidence="6">LysR family transcriptional regulator</fullName>
    </submittedName>
</protein>